<dbReference type="EMBL" id="WRXN01000001">
    <property type="protein sequence ID" value="MVT06756.1"/>
    <property type="molecule type" value="Genomic_DNA"/>
</dbReference>
<evidence type="ECO:0000313" key="3">
    <source>
        <dbReference type="EMBL" id="MVT06756.1"/>
    </source>
</evidence>
<dbReference type="PROSITE" id="PS50110">
    <property type="entry name" value="RESPONSE_REGULATORY"/>
    <property type="match status" value="1"/>
</dbReference>
<keyword evidence="1" id="KW-0597">Phosphoprotein</keyword>
<reference evidence="3 4" key="1">
    <citation type="submission" date="2019-12" db="EMBL/GenBank/DDBJ databases">
        <title>Chitinophaga sp. strain ysch24 (GDMCC 1.1355), whole genome shotgun sequence.</title>
        <authorList>
            <person name="Zhang X."/>
        </authorList>
    </citation>
    <scope>NUCLEOTIDE SEQUENCE [LARGE SCALE GENOMIC DNA]</scope>
    <source>
        <strain evidence="4">ysch24</strain>
    </source>
</reference>
<evidence type="ECO:0000313" key="4">
    <source>
        <dbReference type="Proteomes" id="UP000461730"/>
    </source>
</evidence>
<evidence type="ECO:0000256" key="1">
    <source>
        <dbReference type="PROSITE-ProRule" id="PRU00169"/>
    </source>
</evidence>
<organism evidence="3 4">
    <name type="scientific">Chitinophaga tropicalis</name>
    <dbReference type="NCBI Taxonomy" id="2683588"/>
    <lineage>
        <taxon>Bacteria</taxon>
        <taxon>Pseudomonadati</taxon>
        <taxon>Bacteroidota</taxon>
        <taxon>Chitinophagia</taxon>
        <taxon>Chitinophagales</taxon>
        <taxon>Chitinophagaceae</taxon>
        <taxon>Chitinophaga</taxon>
    </lineage>
</organism>
<dbReference type="AlphaFoldDB" id="A0A7K1TXE7"/>
<dbReference type="InterPro" id="IPR001789">
    <property type="entry name" value="Sig_transdc_resp-reg_receiver"/>
</dbReference>
<name>A0A7K1TXE7_9BACT</name>
<dbReference type="SUPFAM" id="SSF52172">
    <property type="entry name" value="CheY-like"/>
    <property type="match status" value="1"/>
</dbReference>
<dbReference type="Pfam" id="PF00072">
    <property type="entry name" value="Response_reg"/>
    <property type="match status" value="1"/>
</dbReference>
<protein>
    <submittedName>
        <fullName evidence="3">Response regulator</fullName>
    </submittedName>
</protein>
<gene>
    <name evidence="3" type="ORF">GO493_00680</name>
</gene>
<feature type="modified residue" description="4-aspartylphosphate" evidence="1">
    <location>
        <position position="88"/>
    </location>
</feature>
<dbReference type="InterPro" id="IPR011006">
    <property type="entry name" value="CheY-like_superfamily"/>
</dbReference>
<comment type="caution">
    <text evidence="3">The sequence shown here is derived from an EMBL/GenBank/DDBJ whole genome shotgun (WGS) entry which is preliminary data.</text>
</comment>
<dbReference type="InterPro" id="IPR052893">
    <property type="entry name" value="TCS_response_regulator"/>
</dbReference>
<keyword evidence="4" id="KW-1185">Reference proteome</keyword>
<proteinExistence type="predicted"/>
<feature type="domain" description="Response regulatory" evidence="2">
    <location>
        <begin position="33"/>
        <end position="155"/>
    </location>
</feature>
<dbReference type="SMART" id="SM00448">
    <property type="entry name" value="REC"/>
    <property type="match status" value="1"/>
</dbReference>
<evidence type="ECO:0000259" key="2">
    <source>
        <dbReference type="PROSITE" id="PS50110"/>
    </source>
</evidence>
<dbReference type="Proteomes" id="UP000461730">
    <property type="component" value="Unassembled WGS sequence"/>
</dbReference>
<dbReference type="GO" id="GO:0000160">
    <property type="term" value="P:phosphorelay signal transduction system"/>
    <property type="evidence" value="ECO:0007669"/>
    <property type="project" value="InterPro"/>
</dbReference>
<dbReference type="Gene3D" id="3.40.50.2300">
    <property type="match status" value="1"/>
</dbReference>
<dbReference type="PANTHER" id="PTHR44520:SF1">
    <property type="entry name" value="TWO-COMPONENT SYSTEM REGULATORY PROTEIN"/>
    <property type="match status" value="1"/>
</dbReference>
<accession>A0A7K1TXE7</accession>
<dbReference type="PANTHER" id="PTHR44520">
    <property type="entry name" value="RESPONSE REGULATOR RCP1-RELATED"/>
    <property type="match status" value="1"/>
</dbReference>
<sequence>MTAIFLWFEVVFLSCTTLNTKKKMQLSGHSKKLILLAEDDADDQELLENALGEIDPSWQLMCIPNGKKFLRYLETISDAELPALLVLDYNIPELTGMEIIEQLNDQVRYTNIPKIIWSTSNSPAYKAKSMALGVADYIIKPSDLASFLSIAKHMLSFVKE</sequence>